<dbReference type="InterPro" id="IPR037171">
    <property type="entry name" value="NagB/RpiA_transferase-like"/>
</dbReference>
<dbReference type="Pfam" id="PF13545">
    <property type="entry name" value="HTH_Crp_2"/>
    <property type="match status" value="1"/>
</dbReference>
<dbReference type="Pfam" id="PF04198">
    <property type="entry name" value="Sugar-bind"/>
    <property type="match status" value="1"/>
</dbReference>
<accession>A0A1I2ST17</accession>
<comment type="similarity">
    <text evidence="1">Belongs to the SorC transcriptional regulatory family.</text>
</comment>
<gene>
    <name evidence="6" type="ORF">SAMN02982927_02049</name>
</gene>
<dbReference type="SUPFAM" id="SSF100950">
    <property type="entry name" value="NagB/RpiA/CoA transferase-like"/>
    <property type="match status" value="1"/>
</dbReference>
<evidence type="ECO:0000256" key="4">
    <source>
        <dbReference type="ARBA" id="ARBA00023163"/>
    </source>
</evidence>
<evidence type="ECO:0000256" key="2">
    <source>
        <dbReference type="ARBA" id="ARBA00023015"/>
    </source>
</evidence>
<dbReference type="PROSITE" id="PS50943">
    <property type="entry name" value="HTH_CROC1"/>
    <property type="match status" value="1"/>
</dbReference>
<dbReference type="GO" id="GO:0006355">
    <property type="term" value="P:regulation of DNA-templated transcription"/>
    <property type="evidence" value="ECO:0007669"/>
    <property type="project" value="InterPro"/>
</dbReference>
<dbReference type="Gene3D" id="3.40.50.1360">
    <property type="match status" value="1"/>
</dbReference>
<keyword evidence="7" id="KW-1185">Reference proteome</keyword>
<dbReference type="InterPro" id="IPR051054">
    <property type="entry name" value="SorC_transcr_regulators"/>
</dbReference>
<dbReference type="RefSeq" id="WP_093672626.1">
    <property type="nucleotide sequence ID" value="NZ_FOOY01000013.1"/>
</dbReference>
<dbReference type="InterPro" id="IPR036390">
    <property type="entry name" value="WH_DNA-bd_sf"/>
</dbReference>
<dbReference type="STRING" id="269670.SAMN02982927_02049"/>
<evidence type="ECO:0000256" key="3">
    <source>
        <dbReference type="ARBA" id="ARBA00023125"/>
    </source>
</evidence>
<reference evidence="7" key="1">
    <citation type="submission" date="2016-10" db="EMBL/GenBank/DDBJ databases">
        <authorList>
            <person name="Varghese N."/>
            <person name="Submissions S."/>
        </authorList>
    </citation>
    <scope>NUCLEOTIDE SEQUENCE [LARGE SCALE GENOMIC DNA]</scope>
    <source>
        <strain evidence="7">ATCC 700379</strain>
    </source>
</reference>
<evidence type="ECO:0000313" key="6">
    <source>
        <dbReference type="EMBL" id="SFG55974.1"/>
    </source>
</evidence>
<evidence type="ECO:0000313" key="7">
    <source>
        <dbReference type="Proteomes" id="UP000198752"/>
    </source>
</evidence>
<proteinExistence type="inferred from homology"/>
<dbReference type="InterPro" id="IPR001387">
    <property type="entry name" value="Cro/C1-type_HTH"/>
</dbReference>
<dbReference type="PANTHER" id="PTHR34294">
    <property type="entry name" value="TRANSCRIPTIONAL REGULATOR-RELATED"/>
    <property type="match status" value="1"/>
</dbReference>
<name>A0A1I2ST17_9BACL</name>
<dbReference type="EMBL" id="FOOY01000013">
    <property type="protein sequence ID" value="SFG55974.1"/>
    <property type="molecule type" value="Genomic_DNA"/>
</dbReference>
<organism evidence="6 7">
    <name type="scientific">Sporolactobacillus nakayamae</name>
    <dbReference type="NCBI Taxonomy" id="269670"/>
    <lineage>
        <taxon>Bacteria</taxon>
        <taxon>Bacillati</taxon>
        <taxon>Bacillota</taxon>
        <taxon>Bacilli</taxon>
        <taxon>Bacillales</taxon>
        <taxon>Sporolactobacillaceae</taxon>
        <taxon>Sporolactobacillus</taxon>
    </lineage>
</organism>
<dbReference type="Gene3D" id="1.10.10.60">
    <property type="entry name" value="Homeodomain-like"/>
    <property type="match status" value="1"/>
</dbReference>
<dbReference type="GO" id="GO:0030246">
    <property type="term" value="F:carbohydrate binding"/>
    <property type="evidence" value="ECO:0007669"/>
    <property type="project" value="InterPro"/>
</dbReference>
<dbReference type="GO" id="GO:0003677">
    <property type="term" value="F:DNA binding"/>
    <property type="evidence" value="ECO:0007669"/>
    <property type="project" value="UniProtKB-KW"/>
</dbReference>
<dbReference type="PANTHER" id="PTHR34294:SF1">
    <property type="entry name" value="TRANSCRIPTIONAL REGULATOR LSRR"/>
    <property type="match status" value="1"/>
</dbReference>
<dbReference type="InterPro" id="IPR007324">
    <property type="entry name" value="Sugar-bd_dom_put"/>
</dbReference>
<feature type="domain" description="HTH cro/C1-type" evidence="5">
    <location>
        <begin position="19"/>
        <end position="41"/>
    </location>
</feature>
<keyword evidence="3 6" id="KW-0238">DNA-binding</keyword>
<dbReference type="SUPFAM" id="SSF46785">
    <property type="entry name" value="Winged helix' DNA-binding domain"/>
    <property type="match status" value="1"/>
</dbReference>
<keyword evidence="2" id="KW-0805">Transcription regulation</keyword>
<dbReference type="OrthoDB" id="58802at2"/>
<dbReference type="AlphaFoldDB" id="A0A1I2ST17"/>
<sequence length="320" mass="35734">MINDDLKKKYIQIAQFYYEQNLTQNEIAQKTGINRTSISRILKKIRDEGIVKITINYDLNDLSLAEKLEKQFHLKKAIVIPVDPGQPAYVKRTAIGQAASKFLDSILEDNDVIGLSWGSTLATAVEALDPTELHENIFCVPMVGGPAGKLESRYHVNTICFQAAEKLKARSLMIDVPAVVEKPSMKKDWMQTHYYKEVSNMWRNITIAVVGIGSINSTGHSTWRAFYSDSSVDQFKEEHVVGDICSRFFDHYGNEIQTHLADRTLSIPLELLHNTRYTIGVAESAEKIPGILGALNGGHLNVLVTTDETADGLLALTEQK</sequence>
<dbReference type="InterPro" id="IPR012318">
    <property type="entry name" value="HTH_CRP"/>
</dbReference>
<evidence type="ECO:0000259" key="5">
    <source>
        <dbReference type="PROSITE" id="PS50943"/>
    </source>
</evidence>
<protein>
    <submittedName>
        <fullName evidence="6">DNA-binding transcriptional regulator LsrR, DeoR family</fullName>
    </submittedName>
</protein>
<keyword evidence="4" id="KW-0804">Transcription</keyword>
<dbReference type="Proteomes" id="UP000198752">
    <property type="component" value="Unassembled WGS sequence"/>
</dbReference>
<evidence type="ECO:0000256" key="1">
    <source>
        <dbReference type="ARBA" id="ARBA00010466"/>
    </source>
</evidence>